<feature type="transmembrane region" description="Helical" evidence="11">
    <location>
        <begin position="45"/>
        <end position="67"/>
    </location>
</feature>
<evidence type="ECO:0000256" key="2">
    <source>
        <dbReference type="ARBA" id="ARBA00006810"/>
    </source>
</evidence>
<sequence>MGGRFLESVFCWLWLMEGGWGSLVYRGVLIVLFVFLLGSRVPYVFSLDVFAGVVVFFVLSGFVSLVFSRLGRWDLFLTSLLPCGTPLWIAPAIFYIELVSFLVRPLVLVLRPIVNLAFGCFGTIISFHCVLGFHEFGVPLVFFLLVYETILLMVHWFIVHQILLFTHEG</sequence>
<proteinExistence type="inferred from homology"/>
<dbReference type="GO" id="GO:1902600">
    <property type="term" value="P:proton transmembrane transport"/>
    <property type="evidence" value="ECO:0007669"/>
    <property type="project" value="UniProtKB-KW"/>
</dbReference>
<keyword evidence="3" id="KW-0813">Transport</keyword>
<feature type="transmembrane region" description="Helical" evidence="11">
    <location>
        <begin position="114"/>
        <end position="134"/>
    </location>
</feature>
<keyword evidence="4" id="KW-0138">CF(0)</keyword>
<comment type="similarity">
    <text evidence="2">Belongs to the ATPase A chain family.</text>
</comment>
<geneLocation type="mitochondrion" evidence="12"/>
<keyword evidence="5 11" id="KW-0812">Transmembrane</keyword>
<accession>A0A6H0YCS8</accession>
<evidence type="ECO:0000256" key="4">
    <source>
        <dbReference type="ARBA" id="ARBA00022547"/>
    </source>
</evidence>
<evidence type="ECO:0000256" key="1">
    <source>
        <dbReference type="ARBA" id="ARBA00004141"/>
    </source>
</evidence>
<keyword evidence="10" id="KW-0066">ATP synthesis</keyword>
<name>A0A6H0YCS8_9TREM</name>
<evidence type="ECO:0000256" key="11">
    <source>
        <dbReference type="SAM" id="Phobius"/>
    </source>
</evidence>
<dbReference type="GO" id="GO:0045259">
    <property type="term" value="C:proton-transporting ATP synthase complex"/>
    <property type="evidence" value="ECO:0007669"/>
    <property type="project" value="UniProtKB-KW"/>
</dbReference>
<evidence type="ECO:0000256" key="9">
    <source>
        <dbReference type="ARBA" id="ARBA00023136"/>
    </source>
</evidence>
<reference evidence="12" key="1">
    <citation type="submission" date="2019-03" db="EMBL/GenBank/DDBJ databases">
        <authorList>
            <person name="Suleman S."/>
            <person name="Ma J."/>
            <person name="Khan M.S."/>
            <person name="Tkach V.V."/>
            <person name="Zhang D."/>
            <person name="Zhu X.Q."/>
        </authorList>
    </citation>
    <scope>NUCLEOTIDE SEQUENCE</scope>
    <source>
        <strain evidence="12">PakPr2</strain>
    </source>
</reference>
<evidence type="ECO:0000256" key="3">
    <source>
        <dbReference type="ARBA" id="ARBA00022448"/>
    </source>
</evidence>
<dbReference type="GO" id="GO:0006754">
    <property type="term" value="P:ATP biosynthetic process"/>
    <property type="evidence" value="ECO:0007669"/>
    <property type="project" value="UniProtKB-KW"/>
</dbReference>
<keyword evidence="8" id="KW-0406">Ion transport</keyword>
<feature type="transmembrane region" description="Helical" evidence="11">
    <location>
        <begin position="87"/>
        <end position="107"/>
    </location>
</feature>
<organism evidence="12">
    <name type="scientific">Brachydistomum sp. PakPr2</name>
    <dbReference type="NCBI Taxonomy" id="2714095"/>
    <lineage>
        <taxon>Eukaryota</taxon>
        <taxon>Metazoa</taxon>
        <taxon>Spiralia</taxon>
        <taxon>Lophotrochozoa</taxon>
        <taxon>Platyhelminthes</taxon>
        <taxon>Trematoda</taxon>
        <taxon>Digenea</taxon>
        <taxon>Plagiorchiida</taxon>
        <taxon>Xiphidiata</taxon>
        <taxon>Gorgoderoidea</taxon>
        <taxon>Dicrocoeliidae</taxon>
        <taxon>Brachydistomum</taxon>
    </lineage>
</organism>
<evidence type="ECO:0000256" key="5">
    <source>
        <dbReference type="ARBA" id="ARBA00022692"/>
    </source>
</evidence>
<evidence type="ECO:0000256" key="10">
    <source>
        <dbReference type="ARBA" id="ARBA00023310"/>
    </source>
</evidence>
<dbReference type="InterPro" id="IPR035908">
    <property type="entry name" value="F0_ATP_A_sf"/>
</dbReference>
<feature type="transmembrane region" description="Helical" evidence="11">
    <location>
        <begin position="20"/>
        <end position="38"/>
    </location>
</feature>
<protein>
    <submittedName>
        <fullName evidence="12">ATP synthase F0 subunit 6</fullName>
    </submittedName>
</protein>
<keyword evidence="6" id="KW-0375">Hydrogen ion transport</keyword>
<evidence type="ECO:0000256" key="7">
    <source>
        <dbReference type="ARBA" id="ARBA00022989"/>
    </source>
</evidence>
<dbReference type="EMBL" id="MK685273">
    <property type="protein sequence ID" value="QIX04641.1"/>
    <property type="molecule type" value="Genomic_DNA"/>
</dbReference>
<dbReference type="SUPFAM" id="SSF81336">
    <property type="entry name" value="F1F0 ATP synthase subunit A"/>
    <property type="match status" value="1"/>
</dbReference>
<feature type="transmembrane region" description="Helical" evidence="11">
    <location>
        <begin position="140"/>
        <end position="159"/>
    </location>
</feature>
<evidence type="ECO:0000256" key="6">
    <source>
        <dbReference type="ARBA" id="ARBA00022781"/>
    </source>
</evidence>
<gene>
    <name evidence="12" type="primary">atp6</name>
</gene>
<evidence type="ECO:0000256" key="8">
    <source>
        <dbReference type="ARBA" id="ARBA00023065"/>
    </source>
</evidence>
<dbReference type="AlphaFoldDB" id="A0A6H0YCS8"/>
<comment type="subcellular location">
    <subcellularLocation>
        <location evidence="1">Membrane</location>
        <topology evidence="1">Multi-pass membrane protein</topology>
    </subcellularLocation>
</comment>
<keyword evidence="12" id="KW-0496">Mitochondrion</keyword>
<keyword evidence="9 11" id="KW-0472">Membrane</keyword>
<evidence type="ECO:0000313" key="12">
    <source>
        <dbReference type="EMBL" id="QIX04641.1"/>
    </source>
</evidence>
<reference evidence="12" key="2">
    <citation type="journal article" date="2020" name="Parasit. Vectors">
        <title>Molecular phylogenetics and mitogenomics of three avian dicrocoeliids (Digenea: Dicrocoeliidae) and comparison with mammalian dicrocoeliids.</title>
        <authorList>
            <person name="Suleman"/>
            <person name="Khan M.S."/>
            <person name="Tkach V.V."/>
            <person name="Muhammad N."/>
            <person name="Zhang D."/>
            <person name="Zhu X.Q."/>
            <person name="Ma J."/>
        </authorList>
    </citation>
    <scope>NUCLEOTIDE SEQUENCE</scope>
    <source>
        <strain evidence="12">PakPr2</strain>
    </source>
</reference>
<keyword evidence="7 11" id="KW-1133">Transmembrane helix</keyword>